<sequence length="112" mass="12479">MSKPHNSNAHMSLAAVEYMFQDEHSELSPSPNSCCPGVAALRKSRYQGLVFIFSLQKQHVSLSCPKVYLLRFSPTIGMTTIWFHLYKSLAVVAFPCVDFVADFGIATYVSLT</sequence>
<evidence type="ECO:0000313" key="1">
    <source>
        <dbReference type="EnsemblPlants" id="Solyc12g041955.1.1"/>
    </source>
</evidence>
<name>A0A3Q7JVT5_SOLLC</name>
<organism evidence="1">
    <name type="scientific">Solanum lycopersicum</name>
    <name type="common">Tomato</name>
    <name type="synonym">Lycopersicon esculentum</name>
    <dbReference type="NCBI Taxonomy" id="4081"/>
    <lineage>
        <taxon>Eukaryota</taxon>
        <taxon>Viridiplantae</taxon>
        <taxon>Streptophyta</taxon>
        <taxon>Embryophyta</taxon>
        <taxon>Tracheophyta</taxon>
        <taxon>Spermatophyta</taxon>
        <taxon>Magnoliopsida</taxon>
        <taxon>eudicotyledons</taxon>
        <taxon>Gunneridae</taxon>
        <taxon>Pentapetalae</taxon>
        <taxon>asterids</taxon>
        <taxon>lamiids</taxon>
        <taxon>Solanales</taxon>
        <taxon>Solanaceae</taxon>
        <taxon>Solanoideae</taxon>
        <taxon>Solaneae</taxon>
        <taxon>Solanum</taxon>
        <taxon>Solanum subgen. Lycopersicon</taxon>
    </lineage>
</organism>
<proteinExistence type="predicted"/>
<dbReference type="Proteomes" id="UP000004994">
    <property type="component" value="Chromosome 12"/>
</dbReference>
<accession>A0A3Q7JVT5</accession>
<dbReference type="AlphaFoldDB" id="A0A3Q7JVT5"/>
<evidence type="ECO:0000313" key="2">
    <source>
        <dbReference type="Proteomes" id="UP000004994"/>
    </source>
</evidence>
<keyword evidence="2" id="KW-1185">Reference proteome</keyword>
<protein>
    <submittedName>
        <fullName evidence="1">Uncharacterized protein</fullName>
    </submittedName>
</protein>
<dbReference type="Gramene" id="Solyc12g041955.1.1">
    <property type="protein sequence ID" value="Solyc12g041955.1.1"/>
    <property type="gene ID" value="Solyc12g041955.1"/>
</dbReference>
<reference evidence="1" key="2">
    <citation type="submission" date="2019-01" db="UniProtKB">
        <authorList>
            <consortium name="EnsemblPlants"/>
        </authorList>
    </citation>
    <scope>IDENTIFICATION</scope>
    <source>
        <strain evidence="1">cv. Heinz 1706</strain>
    </source>
</reference>
<dbReference type="InParanoid" id="A0A3Q7JVT5"/>
<dbReference type="EnsemblPlants" id="Solyc12g041955.1.1">
    <property type="protein sequence ID" value="Solyc12g041955.1.1"/>
    <property type="gene ID" value="Solyc12g041955.1"/>
</dbReference>
<reference evidence="1" key="1">
    <citation type="journal article" date="2012" name="Nature">
        <title>The tomato genome sequence provides insights into fleshy fruit evolution.</title>
        <authorList>
            <consortium name="Tomato Genome Consortium"/>
        </authorList>
    </citation>
    <scope>NUCLEOTIDE SEQUENCE [LARGE SCALE GENOMIC DNA]</scope>
    <source>
        <strain evidence="1">cv. Heinz 1706</strain>
    </source>
</reference>